<evidence type="ECO:0000259" key="3">
    <source>
        <dbReference type="PROSITE" id="PS50975"/>
    </source>
</evidence>
<dbReference type="GO" id="GO:0046872">
    <property type="term" value="F:metal ion binding"/>
    <property type="evidence" value="ECO:0007669"/>
    <property type="project" value="InterPro"/>
</dbReference>
<feature type="chain" id="PRO_5012360997" description="ATP-grasp domain-containing protein" evidence="2">
    <location>
        <begin position="29"/>
        <end position="497"/>
    </location>
</feature>
<keyword evidence="1" id="KW-0547">Nucleotide-binding</keyword>
<organism evidence="4 5">
    <name type="scientific">Ophiocordyceps australis</name>
    <dbReference type="NCBI Taxonomy" id="1399860"/>
    <lineage>
        <taxon>Eukaryota</taxon>
        <taxon>Fungi</taxon>
        <taxon>Dikarya</taxon>
        <taxon>Ascomycota</taxon>
        <taxon>Pezizomycotina</taxon>
        <taxon>Sordariomycetes</taxon>
        <taxon>Hypocreomycetidae</taxon>
        <taxon>Hypocreales</taxon>
        <taxon>Ophiocordycipitaceae</taxon>
        <taxon>Ophiocordyceps</taxon>
    </lineage>
</organism>
<dbReference type="PROSITE" id="PS50975">
    <property type="entry name" value="ATP_GRASP"/>
    <property type="match status" value="1"/>
</dbReference>
<sequence length="497" mass="55562">MAGSCLWHLVKNGLLLALSLVLLPLSTAAIAAISLWASLAIGSKRKEPPWPKPKTILVTGVSMSKGLTLARLFHQRGHRVIGADFHALALGRVSCAIDRFCALPRPALGQDDDVDEDDDYVLGLLRLVKEEGVDLWLSVSDVTAALHDAVAKEVIETQTLAKAVQLSLAHVKMLHEKDSFMQHCKSLGLPLPDTLVVNSSSAIVQHLTDNGGLQHHAEKSHYLVKPIGVNDVARFSMPLLPLVSEQETLWRIEAIPFGEKPAYILQEFIDGPEFCTHALVIKGQVRAFVACPSSDLLVHYTALPPESPLSHKMLAFTQTMAQAAGEQWTGHVSFDFLAKAAEKGADADVYPIECNPRVHTAIVLFNDTPALVDEYLAVLDPAWSTADGAEKGADKGPLYPRNPQQYYWVGQDLVEGVLCPMMEMLVFKTTSRAQFRRSLRCFINRLRQWKDGTFELWDPWPWWWLYHIYWPVQFLGYMMRRRWQRINVSTGKAFQAE</sequence>
<dbReference type="Proteomes" id="UP000224854">
    <property type="component" value="Unassembled WGS sequence"/>
</dbReference>
<keyword evidence="1" id="KW-0067">ATP-binding</keyword>
<dbReference type="OrthoDB" id="186626at2759"/>
<evidence type="ECO:0000313" key="4">
    <source>
        <dbReference type="EMBL" id="PHH81784.1"/>
    </source>
</evidence>
<evidence type="ECO:0000256" key="1">
    <source>
        <dbReference type="PROSITE-ProRule" id="PRU00409"/>
    </source>
</evidence>
<dbReference type="SUPFAM" id="SSF51735">
    <property type="entry name" value="NAD(P)-binding Rossmann-fold domains"/>
    <property type="match status" value="1"/>
</dbReference>
<evidence type="ECO:0000256" key="2">
    <source>
        <dbReference type="SAM" id="SignalP"/>
    </source>
</evidence>
<dbReference type="Gene3D" id="3.30.470.20">
    <property type="entry name" value="ATP-grasp fold, B domain"/>
    <property type="match status" value="1"/>
</dbReference>
<keyword evidence="5" id="KW-1185">Reference proteome</keyword>
<name>A0A2C5ZQT4_9HYPO</name>
<evidence type="ECO:0000313" key="5">
    <source>
        <dbReference type="Proteomes" id="UP000224854"/>
    </source>
</evidence>
<gene>
    <name evidence="4" type="ORF">CDD82_7890</name>
</gene>
<dbReference type="AlphaFoldDB" id="A0A2C5ZQT4"/>
<feature type="domain" description="ATP-grasp" evidence="3">
    <location>
        <begin position="181"/>
        <end position="380"/>
    </location>
</feature>
<comment type="caution">
    <text evidence="4">The sequence shown here is derived from an EMBL/GenBank/DDBJ whole genome shotgun (WGS) entry which is preliminary data.</text>
</comment>
<dbReference type="EMBL" id="NJEU01000097">
    <property type="protein sequence ID" value="PHH81784.1"/>
    <property type="molecule type" value="Genomic_DNA"/>
</dbReference>
<dbReference type="GO" id="GO:0005524">
    <property type="term" value="F:ATP binding"/>
    <property type="evidence" value="ECO:0007669"/>
    <property type="project" value="UniProtKB-UniRule"/>
</dbReference>
<feature type="signal peptide" evidence="2">
    <location>
        <begin position="1"/>
        <end position="28"/>
    </location>
</feature>
<accession>A0A2C5ZQT4</accession>
<dbReference type="InterPro" id="IPR036291">
    <property type="entry name" value="NAD(P)-bd_dom_sf"/>
</dbReference>
<reference evidence="4 5" key="1">
    <citation type="submission" date="2017-06" db="EMBL/GenBank/DDBJ databases">
        <title>Ant-infecting Ophiocordyceps genomes reveal a high diversity of potential behavioral manipulation genes and a possible major role for enterotoxins.</title>
        <authorList>
            <person name="De Bekker C."/>
            <person name="Evans H.C."/>
            <person name="Brachmann A."/>
            <person name="Hughes D.P."/>
        </authorList>
    </citation>
    <scope>NUCLEOTIDE SEQUENCE [LARGE SCALE GENOMIC DNA]</scope>
    <source>
        <strain evidence="4 5">1348a</strain>
    </source>
</reference>
<dbReference type="Gene3D" id="3.40.50.20">
    <property type="match status" value="1"/>
</dbReference>
<protein>
    <recommendedName>
        <fullName evidence="3">ATP-grasp domain-containing protein</fullName>
    </recommendedName>
</protein>
<dbReference type="SUPFAM" id="SSF56059">
    <property type="entry name" value="Glutathione synthetase ATP-binding domain-like"/>
    <property type="match status" value="1"/>
</dbReference>
<proteinExistence type="predicted"/>
<dbReference type="InterPro" id="IPR011761">
    <property type="entry name" value="ATP-grasp"/>
</dbReference>
<keyword evidence="2" id="KW-0732">Signal</keyword>